<gene>
    <name evidence="2" type="ORF">GSOID_T00020273001</name>
</gene>
<evidence type="ECO:0000256" key="1">
    <source>
        <dbReference type="SAM" id="MobiDB-lite"/>
    </source>
</evidence>
<feature type="region of interest" description="Disordered" evidence="1">
    <location>
        <begin position="188"/>
        <end position="210"/>
    </location>
</feature>
<organism evidence="2">
    <name type="scientific">Oikopleura dioica</name>
    <name type="common">Tunicate</name>
    <dbReference type="NCBI Taxonomy" id="34765"/>
    <lineage>
        <taxon>Eukaryota</taxon>
        <taxon>Metazoa</taxon>
        <taxon>Chordata</taxon>
        <taxon>Tunicata</taxon>
        <taxon>Appendicularia</taxon>
        <taxon>Copelata</taxon>
        <taxon>Oikopleuridae</taxon>
        <taxon>Oikopleura</taxon>
    </lineage>
</organism>
<dbReference type="AlphaFoldDB" id="E4YW56"/>
<feature type="region of interest" description="Disordered" evidence="1">
    <location>
        <begin position="19"/>
        <end position="46"/>
    </location>
</feature>
<sequence>MDFIAKILLESLCGCVKDDAPDPSARSARAKQKQPKLPETIEEKSAGYDDETMSGYLKHSYNWLDGKMEWTLGEMKLAWDVFPRFGQFNPSQITTKELESVTKLEYPGEKAAEKMERLWEENAKIKFLQKNVQFLRSSDRQKVEKDIETVFLEHGFKKPAVEPKRVALEVHFMQRNFKLRTDPQAEILKNKKKKENSVEKMSWNEEWRNE</sequence>
<dbReference type="Proteomes" id="UP000011014">
    <property type="component" value="Unassembled WGS sequence"/>
</dbReference>
<name>E4YW56_OIKDI</name>
<evidence type="ECO:0000313" key="2">
    <source>
        <dbReference type="EMBL" id="CBY39691.1"/>
    </source>
</evidence>
<proteinExistence type="predicted"/>
<reference evidence="2" key="1">
    <citation type="journal article" date="2010" name="Science">
        <title>Plasticity of animal genome architecture unmasked by rapid evolution of a pelagic tunicate.</title>
        <authorList>
            <person name="Denoeud F."/>
            <person name="Henriet S."/>
            <person name="Mungpakdee S."/>
            <person name="Aury J.M."/>
            <person name="Da Silva C."/>
            <person name="Brinkmann H."/>
            <person name="Mikhaleva J."/>
            <person name="Olsen L.C."/>
            <person name="Jubin C."/>
            <person name="Canestro C."/>
            <person name="Bouquet J.M."/>
            <person name="Danks G."/>
            <person name="Poulain J."/>
            <person name="Campsteijn C."/>
            <person name="Adamski M."/>
            <person name="Cross I."/>
            <person name="Yadetie F."/>
            <person name="Muffato M."/>
            <person name="Louis A."/>
            <person name="Butcher S."/>
            <person name="Tsagkogeorga G."/>
            <person name="Konrad A."/>
            <person name="Singh S."/>
            <person name="Jensen M.F."/>
            <person name="Cong E.H."/>
            <person name="Eikeseth-Otteraa H."/>
            <person name="Noel B."/>
            <person name="Anthouard V."/>
            <person name="Porcel B.M."/>
            <person name="Kachouri-Lafond R."/>
            <person name="Nishino A."/>
            <person name="Ugolini M."/>
            <person name="Chourrout P."/>
            <person name="Nishida H."/>
            <person name="Aasland R."/>
            <person name="Huzurbazar S."/>
            <person name="Westhof E."/>
            <person name="Delsuc F."/>
            <person name="Lehrach H."/>
            <person name="Reinhardt R."/>
            <person name="Weissenbach J."/>
            <person name="Roy S.W."/>
            <person name="Artiguenave F."/>
            <person name="Postlethwait J.H."/>
            <person name="Manak J.R."/>
            <person name="Thompson E.M."/>
            <person name="Jaillon O."/>
            <person name="Du Pasquier L."/>
            <person name="Boudinot P."/>
            <person name="Liberles D.A."/>
            <person name="Volff J.N."/>
            <person name="Philippe H."/>
            <person name="Lenhard B."/>
            <person name="Roest Crollius H."/>
            <person name="Wincker P."/>
            <person name="Chourrout D."/>
        </authorList>
    </citation>
    <scope>NUCLEOTIDE SEQUENCE [LARGE SCALE GENOMIC DNA]</scope>
</reference>
<feature type="compositionally biased region" description="Basic and acidic residues" evidence="1">
    <location>
        <begin position="195"/>
        <end position="210"/>
    </location>
</feature>
<accession>E4YW56</accession>
<dbReference type="EMBL" id="FN655618">
    <property type="protein sequence ID" value="CBY39691.1"/>
    <property type="molecule type" value="Genomic_DNA"/>
</dbReference>
<protein>
    <submittedName>
        <fullName evidence="2">Uncharacterized protein</fullName>
    </submittedName>
</protein>